<feature type="domain" description="Glycosyltransferase subfamily 4-like N-terminal" evidence="2">
    <location>
        <begin position="17"/>
        <end position="177"/>
    </location>
</feature>
<dbReference type="EMBL" id="LCLM01000010">
    <property type="protein sequence ID" value="KKU17429.1"/>
    <property type="molecule type" value="Genomic_DNA"/>
</dbReference>
<keyword evidence="3" id="KW-0808">Transferase</keyword>
<gene>
    <name evidence="3" type="ORF">UX25_C0010G0008</name>
</gene>
<dbReference type="SUPFAM" id="SSF53756">
    <property type="entry name" value="UDP-Glycosyltransferase/glycogen phosphorylase"/>
    <property type="match status" value="1"/>
</dbReference>
<dbReference type="Pfam" id="PF13439">
    <property type="entry name" value="Glyco_transf_4"/>
    <property type="match status" value="1"/>
</dbReference>
<evidence type="ECO:0000259" key="1">
    <source>
        <dbReference type="Pfam" id="PF00534"/>
    </source>
</evidence>
<dbReference type="CDD" id="cd03801">
    <property type="entry name" value="GT4_PimA-like"/>
    <property type="match status" value="1"/>
</dbReference>
<evidence type="ECO:0000259" key="2">
    <source>
        <dbReference type="Pfam" id="PF13439"/>
    </source>
</evidence>
<dbReference type="PANTHER" id="PTHR45947">
    <property type="entry name" value="SULFOQUINOVOSYL TRANSFERASE SQD2"/>
    <property type="match status" value="1"/>
</dbReference>
<dbReference type="Gene3D" id="3.40.50.2000">
    <property type="entry name" value="Glycogen Phosphorylase B"/>
    <property type="match status" value="2"/>
</dbReference>
<dbReference type="STRING" id="1618589.UX25_C0010G0008"/>
<dbReference type="Pfam" id="PF00534">
    <property type="entry name" value="Glycos_transf_1"/>
    <property type="match status" value="1"/>
</dbReference>
<comment type="caution">
    <text evidence="3">The sequence shown here is derived from an EMBL/GenBank/DDBJ whole genome shotgun (WGS) entry which is preliminary data.</text>
</comment>
<evidence type="ECO:0000313" key="3">
    <source>
        <dbReference type="EMBL" id="KKU17429.1"/>
    </source>
</evidence>
<dbReference type="InterPro" id="IPR050194">
    <property type="entry name" value="Glycosyltransferase_grp1"/>
</dbReference>
<feature type="domain" description="Glycosyl transferase family 1" evidence="1">
    <location>
        <begin position="188"/>
        <end position="343"/>
    </location>
</feature>
<dbReference type="Proteomes" id="UP000034922">
    <property type="component" value="Unassembled WGS sequence"/>
</dbReference>
<dbReference type="AlphaFoldDB" id="A0A0G1NA36"/>
<name>A0A0G1NA36_9BACT</name>
<dbReference type="GO" id="GO:0016757">
    <property type="term" value="F:glycosyltransferase activity"/>
    <property type="evidence" value="ECO:0007669"/>
    <property type="project" value="InterPro"/>
</dbReference>
<sequence length="363" mass="41274">MRVVIFSWRGPGHPNEGGAEIVTHEHAKAWVKAGHEVTLFTSYYRGSRKEELLDGVKIIRRGNAFIGVRLEAFQWYMGLRQKPDLVIDQFHGIPFFTPLFVKGKKLGFIHEVAQKIWALNPWPWPFNKIAGFFGKTVEPWIFKLFYTGIPFMTVSKSTKADLKAWGVKNITVIPNGVLLPKVLPKVPREKDYTLIYLSALAKDKGVEDAIAIFNIIQRQLPDTKFWIVGKSYPQYIKYLQNLCPQAKFWGYVSDTKKFELLARAHLLVFPSVHEGWGLVIIEAGSVGTPTVAYKVSGIKDAIVHGRTGLMTDNQTPASLANLILELNKNKRLYSKLSRDAKKWSQKFSWIESIEKSTSLISRI</sequence>
<dbReference type="InterPro" id="IPR001296">
    <property type="entry name" value="Glyco_trans_1"/>
</dbReference>
<proteinExistence type="predicted"/>
<dbReference type="InterPro" id="IPR028098">
    <property type="entry name" value="Glyco_trans_4-like_N"/>
</dbReference>
<protein>
    <submittedName>
        <fullName evidence="3">Glycosyltransferase, family 4</fullName>
    </submittedName>
</protein>
<accession>A0A0G1NA36</accession>
<reference evidence="3 4" key="1">
    <citation type="journal article" date="2015" name="Nature">
        <title>rRNA introns, odd ribosomes, and small enigmatic genomes across a large radiation of phyla.</title>
        <authorList>
            <person name="Brown C.T."/>
            <person name="Hug L.A."/>
            <person name="Thomas B.C."/>
            <person name="Sharon I."/>
            <person name="Castelle C.J."/>
            <person name="Singh A."/>
            <person name="Wilkins M.J."/>
            <person name="Williams K.H."/>
            <person name="Banfield J.F."/>
        </authorList>
    </citation>
    <scope>NUCLEOTIDE SEQUENCE [LARGE SCALE GENOMIC DNA]</scope>
</reference>
<organism evidence="3 4">
    <name type="scientific">Candidatus Woesebacteria bacterium GW2011_GWC2_45_9</name>
    <dbReference type="NCBI Taxonomy" id="1618589"/>
    <lineage>
        <taxon>Bacteria</taxon>
        <taxon>Candidatus Woeseibacteriota</taxon>
    </lineage>
</organism>
<dbReference type="PANTHER" id="PTHR45947:SF3">
    <property type="entry name" value="SULFOQUINOVOSYL TRANSFERASE SQD2"/>
    <property type="match status" value="1"/>
</dbReference>
<evidence type="ECO:0000313" key="4">
    <source>
        <dbReference type="Proteomes" id="UP000034922"/>
    </source>
</evidence>